<feature type="transmembrane region" description="Helical" evidence="2">
    <location>
        <begin position="96"/>
        <end position="113"/>
    </location>
</feature>
<feature type="region of interest" description="Disordered" evidence="1">
    <location>
        <begin position="1"/>
        <end position="22"/>
    </location>
</feature>
<feature type="transmembrane region" description="Helical" evidence="2">
    <location>
        <begin position="175"/>
        <end position="197"/>
    </location>
</feature>
<dbReference type="PANTHER" id="PTHR34989:SF1">
    <property type="entry name" value="PROTEIN HDED"/>
    <property type="match status" value="1"/>
</dbReference>
<dbReference type="SUPFAM" id="SSF103473">
    <property type="entry name" value="MFS general substrate transporter"/>
    <property type="match status" value="1"/>
</dbReference>
<evidence type="ECO:0000313" key="3">
    <source>
        <dbReference type="EMBL" id="NUB02019.1"/>
    </source>
</evidence>
<keyword evidence="2" id="KW-1133">Transmembrane helix</keyword>
<name>A0ABX2KQ89_9PROT</name>
<comment type="caution">
    <text evidence="3">The sequence shown here is derived from an EMBL/GenBank/DDBJ whole genome shotgun (WGS) entry which is preliminary data.</text>
</comment>
<evidence type="ECO:0000256" key="2">
    <source>
        <dbReference type="SAM" id="Phobius"/>
    </source>
</evidence>
<dbReference type="Proteomes" id="UP000605086">
    <property type="component" value="Unassembled WGS sequence"/>
</dbReference>
<feature type="compositionally biased region" description="Basic and acidic residues" evidence="1">
    <location>
        <begin position="1"/>
        <end position="16"/>
    </location>
</feature>
<keyword evidence="2" id="KW-0812">Transmembrane</keyword>
<dbReference type="RefSeq" id="WP_174473043.1">
    <property type="nucleotide sequence ID" value="NZ_JAGINN010000028.1"/>
</dbReference>
<sequence length="221" mass="23374">MSHDQVDRSSLDREFDPQPGPAGRLRSMNRVLARNWWALALRGAAAILLGVLALLMPGVTVATLALTFAAYLLLDGVFAILAGLRASRHHERSLPFILEGVVSLIAGIVAALWPAASLFALVFLIAAWSVITGFAEVMGAWRMERTHGKWAWGVAGALSILFGLSMWILPALGLLALAWGVAAYLIAFGVLALVTAFRLRHCHRGNSAPNGGSGGGMAAAL</sequence>
<accession>A0ABX2KQ89</accession>
<feature type="transmembrane region" description="Helical" evidence="2">
    <location>
        <begin position="119"/>
        <end position="138"/>
    </location>
</feature>
<dbReference type="InterPro" id="IPR052712">
    <property type="entry name" value="Acid_resist_chaperone_HdeD"/>
</dbReference>
<dbReference type="PANTHER" id="PTHR34989">
    <property type="entry name" value="PROTEIN HDED"/>
    <property type="match status" value="1"/>
</dbReference>
<evidence type="ECO:0000256" key="1">
    <source>
        <dbReference type="SAM" id="MobiDB-lite"/>
    </source>
</evidence>
<dbReference type="InterPro" id="IPR036259">
    <property type="entry name" value="MFS_trans_sf"/>
</dbReference>
<reference evidence="3 4" key="1">
    <citation type="submission" date="2019-10" db="EMBL/GenBank/DDBJ databases">
        <title>Genome sequence of Azospirillum melinis.</title>
        <authorList>
            <person name="Ambrosini A."/>
            <person name="Sant'Anna F.H."/>
            <person name="Cassan F.D."/>
            <person name="Souza E.M."/>
            <person name="Passaglia L.M.P."/>
        </authorList>
    </citation>
    <scope>NUCLEOTIDE SEQUENCE [LARGE SCALE GENOMIC DNA]</scope>
    <source>
        <strain evidence="3 4">TMCY0552</strain>
    </source>
</reference>
<protein>
    <submittedName>
        <fullName evidence="3">HdeD family acid-resistance protein</fullName>
    </submittedName>
</protein>
<keyword evidence="4" id="KW-1185">Reference proteome</keyword>
<gene>
    <name evidence="3" type="ORF">GBZ48_22480</name>
</gene>
<feature type="transmembrane region" description="Helical" evidence="2">
    <location>
        <begin position="36"/>
        <end position="55"/>
    </location>
</feature>
<keyword evidence="2" id="KW-0472">Membrane</keyword>
<dbReference type="Pfam" id="PF03729">
    <property type="entry name" value="DUF308"/>
    <property type="match status" value="2"/>
</dbReference>
<feature type="transmembrane region" description="Helical" evidence="2">
    <location>
        <begin position="150"/>
        <end position="169"/>
    </location>
</feature>
<dbReference type="InterPro" id="IPR005325">
    <property type="entry name" value="DUF308_memb"/>
</dbReference>
<organism evidence="3 4">
    <name type="scientific">Azospirillum melinis</name>
    <dbReference type="NCBI Taxonomy" id="328839"/>
    <lineage>
        <taxon>Bacteria</taxon>
        <taxon>Pseudomonadati</taxon>
        <taxon>Pseudomonadota</taxon>
        <taxon>Alphaproteobacteria</taxon>
        <taxon>Rhodospirillales</taxon>
        <taxon>Azospirillaceae</taxon>
        <taxon>Azospirillum</taxon>
    </lineage>
</organism>
<dbReference type="EMBL" id="WHOS01000033">
    <property type="protein sequence ID" value="NUB02019.1"/>
    <property type="molecule type" value="Genomic_DNA"/>
</dbReference>
<proteinExistence type="predicted"/>
<evidence type="ECO:0000313" key="4">
    <source>
        <dbReference type="Proteomes" id="UP000605086"/>
    </source>
</evidence>
<feature type="transmembrane region" description="Helical" evidence="2">
    <location>
        <begin position="61"/>
        <end position="84"/>
    </location>
</feature>